<dbReference type="EMBL" id="JAGPUO010000001">
    <property type="protein sequence ID" value="KAG5665443.1"/>
    <property type="molecule type" value="Genomic_DNA"/>
</dbReference>
<evidence type="ECO:0000313" key="5">
    <source>
        <dbReference type="Proteomes" id="UP000782241"/>
    </source>
</evidence>
<comment type="similarity">
    <text evidence="1">Belongs to the zinc-containing alcohol dehydrogenase family.</text>
</comment>
<gene>
    <name evidence="4" type="ORF">KAF25_009568</name>
</gene>
<dbReference type="Gene3D" id="3.40.50.720">
    <property type="entry name" value="NAD(P)-binding Rossmann-like Domain"/>
    <property type="match status" value="1"/>
</dbReference>
<dbReference type="PANTHER" id="PTHR45348">
    <property type="entry name" value="HYPOTHETICAL OXIDOREDUCTASE (EUROFUNG)"/>
    <property type="match status" value="1"/>
</dbReference>
<evidence type="ECO:0000256" key="2">
    <source>
        <dbReference type="ARBA" id="ARBA00023002"/>
    </source>
</evidence>
<dbReference type="InterPro" id="IPR020843">
    <property type="entry name" value="ER"/>
</dbReference>
<dbReference type="Gene3D" id="3.90.180.10">
    <property type="entry name" value="Medium-chain alcohol dehydrogenases, catalytic domain"/>
    <property type="match status" value="1"/>
</dbReference>
<evidence type="ECO:0000256" key="1">
    <source>
        <dbReference type="ARBA" id="ARBA00008072"/>
    </source>
</evidence>
<sequence>MTTRGIVNIGSGRAEIQEIIIPELEPDYIKVKPTAWAINPDDVYHLDLEGEESCVGSLVGSDYAGTVVEVGSGVTKDFKIGDRVAGVIFGQNILQRRYGAFANVIVVKGDIQMKIPDNMSDEDAATQGIALVTMGVGLYRTLKLPLPEESRSYFIFIYGGSTAMGISAIQFVKLSGGTVITTSSPSNADYLKSLGADYVLDYKSTTLVEDVLRIANGPVQYVFDTYPSDTSTATSAAVLSKSDAKYVTLLPGFEKEVKKLNPSVDAQSILAYSAFGDPWMYEKEYFPAVPGDYEFQKKFVPVAERLFAEGKVKAPRVFLNRGGSGLEGILRGLEEMRDGRVSGGKLVYTEN</sequence>
<proteinExistence type="inferred from homology"/>
<evidence type="ECO:0000259" key="3">
    <source>
        <dbReference type="SMART" id="SM00829"/>
    </source>
</evidence>
<dbReference type="InterPro" id="IPR013154">
    <property type="entry name" value="ADH-like_N"/>
</dbReference>
<keyword evidence="5" id="KW-1185">Reference proteome</keyword>
<organism evidence="4 5">
    <name type="scientific">Fusarium avenaceum</name>
    <dbReference type="NCBI Taxonomy" id="40199"/>
    <lineage>
        <taxon>Eukaryota</taxon>
        <taxon>Fungi</taxon>
        <taxon>Dikarya</taxon>
        <taxon>Ascomycota</taxon>
        <taxon>Pezizomycotina</taxon>
        <taxon>Sordariomycetes</taxon>
        <taxon>Hypocreomycetidae</taxon>
        <taxon>Hypocreales</taxon>
        <taxon>Nectriaceae</taxon>
        <taxon>Fusarium</taxon>
        <taxon>Fusarium tricinctum species complex</taxon>
    </lineage>
</organism>
<dbReference type="CDD" id="cd08249">
    <property type="entry name" value="enoyl_reductase_like"/>
    <property type="match status" value="1"/>
</dbReference>
<dbReference type="InterPro" id="IPR013149">
    <property type="entry name" value="ADH-like_C"/>
</dbReference>
<dbReference type="PANTHER" id="PTHR45348:SF2">
    <property type="entry name" value="ZINC-TYPE ALCOHOL DEHYDROGENASE-LIKE PROTEIN C2E1P3.01"/>
    <property type="match status" value="1"/>
</dbReference>
<name>A0A9P7KWX4_9HYPO</name>
<protein>
    <recommendedName>
        <fullName evidence="3">Enoyl reductase (ER) domain-containing protein</fullName>
    </recommendedName>
</protein>
<keyword evidence="2" id="KW-0560">Oxidoreductase</keyword>
<dbReference type="Pfam" id="PF08240">
    <property type="entry name" value="ADH_N"/>
    <property type="match status" value="1"/>
</dbReference>
<evidence type="ECO:0000313" key="4">
    <source>
        <dbReference type="EMBL" id="KAG5665443.1"/>
    </source>
</evidence>
<dbReference type="InterPro" id="IPR036291">
    <property type="entry name" value="NAD(P)-bd_dom_sf"/>
</dbReference>
<accession>A0A9P7KWX4</accession>
<dbReference type="Pfam" id="PF00107">
    <property type="entry name" value="ADH_zinc_N"/>
    <property type="match status" value="1"/>
</dbReference>
<dbReference type="SUPFAM" id="SSF50129">
    <property type="entry name" value="GroES-like"/>
    <property type="match status" value="1"/>
</dbReference>
<comment type="caution">
    <text evidence="4">The sequence shown here is derived from an EMBL/GenBank/DDBJ whole genome shotgun (WGS) entry which is preliminary data.</text>
</comment>
<feature type="domain" description="Enoyl reductase (ER)" evidence="3">
    <location>
        <begin position="10"/>
        <end position="348"/>
    </location>
</feature>
<dbReference type="InterPro" id="IPR011032">
    <property type="entry name" value="GroES-like_sf"/>
</dbReference>
<reference evidence="4" key="1">
    <citation type="submission" date="2021-04" db="EMBL/GenBank/DDBJ databases">
        <title>Draft genome of Fusarium avenaceum strain F156N33, isolated from an atmospheric sample in Virginia.</title>
        <authorList>
            <person name="Yang S."/>
            <person name="Vinatzer B.A."/>
            <person name="Coleman J."/>
        </authorList>
    </citation>
    <scope>NUCLEOTIDE SEQUENCE</scope>
    <source>
        <strain evidence="4">F156N33</strain>
    </source>
</reference>
<dbReference type="AlphaFoldDB" id="A0A9P7KWX4"/>
<dbReference type="SUPFAM" id="SSF51735">
    <property type="entry name" value="NAD(P)-binding Rossmann-fold domains"/>
    <property type="match status" value="1"/>
</dbReference>
<dbReference type="InterPro" id="IPR047122">
    <property type="entry name" value="Trans-enoyl_RdTase-like"/>
</dbReference>
<dbReference type="SMART" id="SM00829">
    <property type="entry name" value="PKS_ER"/>
    <property type="match status" value="1"/>
</dbReference>
<dbReference type="GO" id="GO:0016651">
    <property type="term" value="F:oxidoreductase activity, acting on NAD(P)H"/>
    <property type="evidence" value="ECO:0007669"/>
    <property type="project" value="InterPro"/>
</dbReference>
<dbReference type="Proteomes" id="UP000782241">
    <property type="component" value="Unassembled WGS sequence"/>
</dbReference>